<protein>
    <submittedName>
        <fullName evidence="2">Efflux transporter, RND family, MFP subunit</fullName>
    </submittedName>
</protein>
<dbReference type="STRING" id="349124.Hhal_0259"/>
<dbReference type="Gene3D" id="1.10.287.470">
    <property type="entry name" value="Helix hairpin bin"/>
    <property type="match status" value="1"/>
</dbReference>
<evidence type="ECO:0000256" key="1">
    <source>
        <dbReference type="SAM" id="MobiDB-lite"/>
    </source>
</evidence>
<evidence type="ECO:0000313" key="2">
    <source>
        <dbReference type="EMBL" id="ABM61053.1"/>
    </source>
</evidence>
<organism evidence="2 3">
    <name type="scientific">Halorhodospira halophila (strain DSM 244 / SL1)</name>
    <name type="common">Ectothiorhodospira halophila (strain DSM 244 / SL1)</name>
    <dbReference type="NCBI Taxonomy" id="349124"/>
    <lineage>
        <taxon>Bacteria</taxon>
        <taxon>Pseudomonadati</taxon>
        <taxon>Pseudomonadota</taxon>
        <taxon>Gammaproteobacteria</taxon>
        <taxon>Chromatiales</taxon>
        <taxon>Ectothiorhodospiraceae</taxon>
        <taxon>Halorhodospira</taxon>
    </lineage>
</organism>
<dbReference type="AlphaFoldDB" id="A1WTP1"/>
<accession>A1WTP1</accession>
<dbReference type="eggNOG" id="COG0845">
    <property type="taxonomic scope" value="Bacteria"/>
</dbReference>
<evidence type="ECO:0000313" key="3">
    <source>
        <dbReference type="Proteomes" id="UP000000647"/>
    </source>
</evidence>
<dbReference type="EMBL" id="CP000544">
    <property type="protein sequence ID" value="ABM61053.1"/>
    <property type="molecule type" value="Genomic_DNA"/>
</dbReference>
<dbReference type="Gene3D" id="2.40.30.170">
    <property type="match status" value="1"/>
</dbReference>
<reference evidence="2 3" key="2">
    <citation type="journal article" date="2013" name="Stand. Genomic Sci.">
        <title>Complete genome sequence of Halorhodospira halophila SL1.</title>
        <authorList>
            <person name="Challacombe J.F."/>
            <person name="Majid S."/>
            <person name="Deole R."/>
            <person name="Brettin T.S."/>
            <person name="Bruce D."/>
            <person name="Delano S.F."/>
            <person name="Detter J.C."/>
            <person name="Gleasner C.D."/>
            <person name="Han C.S."/>
            <person name="Misra M."/>
            <person name="Reitenga K.G."/>
            <person name="Mikhailova N."/>
            <person name="Woyke T."/>
            <person name="Pitluck S."/>
            <person name="Nolan M."/>
            <person name="Land M.L."/>
            <person name="Saunders E."/>
            <person name="Tapia R."/>
            <person name="Lapidus A."/>
            <person name="Ivanova N."/>
            <person name="Hoff W.D."/>
        </authorList>
    </citation>
    <scope>NUCLEOTIDE SEQUENCE [LARGE SCALE GENOMIC DNA]</scope>
    <source>
        <strain evidence="3">DSM 244 / SL1</strain>
    </source>
</reference>
<proteinExistence type="predicted"/>
<dbReference type="SUPFAM" id="SSF111369">
    <property type="entry name" value="HlyD-like secretion proteins"/>
    <property type="match status" value="1"/>
</dbReference>
<gene>
    <name evidence="2" type="ordered locus">Hhal_0259</name>
</gene>
<dbReference type="GO" id="GO:1990281">
    <property type="term" value="C:efflux pump complex"/>
    <property type="evidence" value="ECO:0007669"/>
    <property type="project" value="TreeGrafter"/>
</dbReference>
<sequence>MVVLMAAVLVLAALVWTRPDPPAEEPTEPSWVVATERAEPGVHQPLLRLFGYIESPSDVTVKSAVEADVVDVPARDGRVVEAGELLVRLDDGELRDILRQRQADLDELEAALRQERRAVEADREDLEAEEALLAIDQRRVARLEELVADNAASPSELDDAEESKERQRQAVIRARQSVDDAEERLAVAEARRDGAEAARDQARRDVGRTEVRAPFDGRVSAVPVGRGDRVSPGNELVGLYDTGELEVRVQIPTTRIGALYRARAADTAVRGEARVDGRELDLELDRLAGQTARERGGVEAIFTVADRHEDVALDRFAEVMLELPPEPGTLVVPYEALYGTDRLYIVESGGEDDDHKRLRGIEAQRLGEARRPDGRRGALIRAPEIEAGAQIVTTQIPQATDGLRVRVDPESR</sequence>
<dbReference type="HOGENOM" id="CLU_018816_18_4_6"/>
<reference evidence="3" key="1">
    <citation type="submission" date="2006-12" db="EMBL/GenBank/DDBJ databases">
        <title>Complete sequence of Halorhodospira halophila SL1.</title>
        <authorList>
            <consortium name="US DOE Joint Genome Institute"/>
            <person name="Copeland A."/>
            <person name="Lucas S."/>
            <person name="Lapidus A."/>
            <person name="Barry K."/>
            <person name="Detter J.C."/>
            <person name="Glavina del Rio T."/>
            <person name="Hammon N."/>
            <person name="Israni S."/>
            <person name="Dalin E."/>
            <person name="Tice H."/>
            <person name="Pitluck S."/>
            <person name="Saunders E."/>
            <person name="Brettin T."/>
            <person name="Bruce D."/>
            <person name="Han C."/>
            <person name="Tapia R."/>
            <person name="Schmutz J."/>
            <person name="Larimer F."/>
            <person name="Land M."/>
            <person name="Hauser L."/>
            <person name="Kyrpides N."/>
            <person name="Mikhailova N."/>
            <person name="Hoff W."/>
            <person name="Richardson P."/>
        </authorList>
    </citation>
    <scope>NUCLEOTIDE SEQUENCE [LARGE SCALE GENOMIC DNA]</scope>
    <source>
        <strain evidence="3">DSM 244 / SL1</strain>
    </source>
</reference>
<dbReference type="PANTHER" id="PTHR30469">
    <property type="entry name" value="MULTIDRUG RESISTANCE PROTEIN MDTA"/>
    <property type="match status" value="1"/>
</dbReference>
<dbReference type="Proteomes" id="UP000000647">
    <property type="component" value="Chromosome"/>
</dbReference>
<name>A1WTP1_HALHL</name>
<feature type="region of interest" description="Disordered" evidence="1">
    <location>
        <begin position="151"/>
        <end position="175"/>
    </location>
</feature>
<dbReference type="KEGG" id="hha:Hhal_0259"/>
<dbReference type="GO" id="GO:0015562">
    <property type="term" value="F:efflux transmembrane transporter activity"/>
    <property type="evidence" value="ECO:0007669"/>
    <property type="project" value="TreeGrafter"/>
</dbReference>
<keyword evidence="3" id="KW-1185">Reference proteome</keyword>
<dbReference type="Gene3D" id="2.40.50.100">
    <property type="match status" value="1"/>
</dbReference>